<feature type="compositionally biased region" description="Basic residues" evidence="1">
    <location>
        <begin position="1"/>
        <end position="12"/>
    </location>
</feature>
<dbReference type="Proteomes" id="UP000479190">
    <property type="component" value="Unassembled WGS sequence"/>
</dbReference>
<keyword evidence="4" id="KW-1185">Reference proteome</keyword>
<sequence length="135" mass="15823">MSSWRHKLRRARPYSAPGAPAARPARVQQLAYCWRAVKRTTRASLVYFIYIYIVTRAYVYATRVQLQRWSAFVEHGQLFFISRNSRNIYTYAIARIRTRSALANRPPRAHEVNSSLVNFDPRLFRVSLLSSCCCY</sequence>
<keyword evidence="2" id="KW-0472">Membrane</keyword>
<evidence type="ECO:0000256" key="1">
    <source>
        <dbReference type="SAM" id="MobiDB-lite"/>
    </source>
</evidence>
<protein>
    <submittedName>
        <fullName evidence="3">Uncharacterized protein</fullName>
    </submittedName>
</protein>
<keyword evidence="2" id="KW-0812">Transmembrane</keyword>
<feature type="region of interest" description="Disordered" evidence="1">
    <location>
        <begin position="1"/>
        <end position="20"/>
    </location>
</feature>
<name>A0A6H5J2D0_9HYME</name>
<gene>
    <name evidence="3" type="ORF">TBRA_LOCUS15374</name>
</gene>
<keyword evidence="2" id="KW-1133">Transmembrane helix</keyword>
<evidence type="ECO:0000313" key="3">
    <source>
        <dbReference type="EMBL" id="CAB0043786.1"/>
    </source>
</evidence>
<accession>A0A6H5J2D0</accession>
<organism evidence="3 4">
    <name type="scientific">Trichogramma brassicae</name>
    <dbReference type="NCBI Taxonomy" id="86971"/>
    <lineage>
        <taxon>Eukaryota</taxon>
        <taxon>Metazoa</taxon>
        <taxon>Ecdysozoa</taxon>
        <taxon>Arthropoda</taxon>
        <taxon>Hexapoda</taxon>
        <taxon>Insecta</taxon>
        <taxon>Pterygota</taxon>
        <taxon>Neoptera</taxon>
        <taxon>Endopterygota</taxon>
        <taxon>Hymenoptera</taxon>
        <taxon>Apocrita</taxon>
        <taxon>Proctotrupomorpha</taxon>
        <taxon>Chalcidoidea</taxon>
        <taxon>Trichogrammatidae</taxon>
        <taxon>Trichogramma</taxon>
    </lineage>
</organism>
<proteinExistence type="predicted"/>
<dbReference type="AlphaFoldDB" id="A0A6H5J2D0"/>
<feature type="transmembrane region" description="Helical" evidence="2">
    <location>
        <begin position="44"/>
        <end position="61"/>
    </location>
</feature>
<evidence type="ECO:0000313" key="4">
    <source>
        <dbReference type="Proteomes" id="UP000479190"/>
    </source>
</evidence>
<dbReference type="EMBL" id="CADCXV010001349">
    <property type="protein sequence ID" value="CAB0043786.1"/>
    <property type="molecule type" value="Genomic_DNA"/>
</dbReference>
<reference evidence="3 4" key="1">
    <citation type="submission" date="2020-02" db="EMBL/GenBank/DDBJ databases">
        <authorList>
            <person name="Ferguson B K."/>
        </authorList>
    </citation>
    <scope>NUCLEOTIDE SEQUENCE [LARGE SCALE GENOMIC DNA]</scope>
</reference>
<evidence type="ECO:0000256" key="2">
    <source>
        <dbReference type="SAM" id="Phobius"/>
    </source>
</evidence>